<keyword evidence="1" id="KW-1133">Transmembrane helix</keyword>
<feature type="non-terminal residue" evidence="2">
    <location>
        <position position="1"/>
    </location>
</feature>
<evidence type="ECO:0000313" key="3">
    <source>
        <dbReference type="Proteomes" id="UP000663823"/>
    </source>
</evidence>
<dbReference type="AlphaFoldDB" id="A0A820F6C6"/>
<reference evidence="2" key="1">
    <citation type="submission" date="2021-02" db="EMBL/GenBank/DDBJ databases">
        <authorList>
            <person name="Nowell W R."/>
        </authorList>
    </citation>
    <scope>NUCLEOTIDE SEQUENCE</scope>
</reference>
<gene>
    <name evidence="2" type="ORF">OTI717_LOCUS40642</name>
</gene>
<accession>A0A820F6C6</accession>
<dbReference type="EMBL" id="CAJOAX010034087">
    <property type="protein sequence ID" value="CAF4257314.1"/>
    <property type="molecule type" value="Genomic_DNA"/>
</dbReference>
<comment type="caution">
    <text evidence="2">The sequence shown here is derived from an EMBL/GenBank/DDBJ whole genome shotgun (WGS) entry which is preliminary data.</text>
</comment>
<evidence type="ECO:0008006" key="4">
    <source>
        <dbReference type="Google" id="ProtNLM"/>
    </source>
</evidence>
<keyword evidence="1" id="KW-0472">Membrane</keyword>
<keyword evidence="1" id="KW-0812">Transmembrane</keyword>
<sequence>YYKDYRLDHTRNSERSYMFYYVMVARLAFVIIFEHFVYSIIFLVRNLISRVPRNVRAQLNRCRYLVQQMYWGAELYAQNPNLIKKDESRVRIDEQDHEYNRQSTLPSLTTIPNELNFDACVTPEL</sequence>
<name>A0A820F6C6_9BILA</name>
<organism evidence="2 3">
    <name type="scientific">Rotaria sordida</name>
    <dbReference type="NCBI Taxonomy" id="392033"/>
    <lineage>
        <taxon>Eukaryota</taxon>
        <taxon>Metazoa</taxon>
        <taxon>Spiralia</taxon>
        <taxon>Gnathifera</taxon>
        <taxon>Rotifera</taxon>
        <taxon>Eurotatoria</taxon>
        <taxon>Bdelloidea</taxon>
        <taxon>Philodinida</taxon>
        <taxon>Philodinidae</taxon>
        <taxon>Rotaria</taxon>
    </lineage>
</organism>
<proteinExistence type="predicted"/>
<feature type="transmembrane region" description="Helical" evidence="1">
    <location>
        <begin position="20"/>
        <end position="44"/>
    </location>
</feature>
<dbReference type="Proteomes" id="UP000663823">
    <property type="component" value="Unassembled WGS sequence"/>
</dbReference>
<evidence type="ECO:0000256" key="1">
    <source>
        <dbReference type="SAM" id="Phobius"/>
    </source>
</evidence>
<evidence type="ECO:0000313" key="2">
    <source>
        <dbReference type="EMBL" id="CAF4257314.1"/>
    </source>
</evidence>
<protein>
    <recommendedName>
        <fullName evidence="4">Anoctamin</fullName>
    </recommendedName>
</protein>